<comment type="caution">
    <text evidence="1">The sequence shown here is derived from an EMBL/GenBank/DDBJ whole genome shotgun (WGS) entry which is preliminary data.</text>
</comment>
<protein>
    <submittedName>
        <fullName evidence="1">Uncharacterized protein</fullName>
    </submittedName>
</protein>
<proteinExistence type="predicted"/>
<name>A0A7J6Q8K1_PEROL</name>
<evidence type="ECO:0000313" key="1">
    <source>
        <dbReference type="EMBL" id="KAF4704321.1"/>
    </source>
</evidence>
<dbReference type="Proteomes" id="UP000553632">
    <property type="component" value="Unassembled WGS sequence"/>
</dbReference>
<sequence>THAMLHAVLWRVLLWRVPEPRILRYEDLITASTVEDLTRVYERAWSRDGRLRRVADFKAVAERTMVTRKSIEWLEGKEARYNSVVSAEWEELIEASLDRFRELDPTTDDSIIHESGPHDEFGHDTEGAWFIHALVHGIRGVL</sequence>
<organism evidence="1 2">
    <name type="scientific">Perkinsus olseni</name>
    <name type="common">Perkinsus atlanticus</name>
    <dbReference type="NCBI Taxonomy" id="32597"/>
    <lineage>
        <taxon>Eukaryota</taxon>
        <taxon>Sar</taxon>
        <taxon>Alveolata</taxon>
        <taxon>Perkinsozoa</taxon>
        <taxon>Perkinsea</taxon>
        <taxon>Perkinsida</taxon>
        <taxon>Perkinsidae</taxon>
        <taxon>Perkinsus</taxon>
    </lineage>
</organism>
<keyword evidence="2" id="KW-1185">Reference proteome</keyword>
<evidence type="ECO:0000313" key="2">
    <source>
        <dbReference type="Proteomes" id="UP000553632"/>
    </source>
</evidence>
<reference evidence="1 2" key="1">
    <citation type="submission" date="2020-04" db="EMBL/GenBank/DDBJ databases">
        <title>Perkinsus olseni comparative genomics.</title>
        <authorList>
            <person name="Bogema D.R."/>
        </authorList>
    </citation>
    <scope>NUCLEOTIDE SEQUENCE [LARGE SCALE GENOMIC DNA]</scope>
    <source>
        <strain evidence="1 2">ATCC PRA-207</strain>
    </source>
</reference>
<accession>A0A7J6Q8K1</accession>
<gene>
    <name evidence="1" type="ORF">FOZ63_017578</name>
</gene>
<dbReference type="EMBL" id="JABANO010034918">
    <property type="protein sequence ID" value="KAF4704321.1"/>
    <property type="molecule type" value="Genomic_DNA"/>
</dbReference>
<feature type="non-terminal residue" evidence="1">
    <location>
        <position position="1"/>
    </location>
</feature>
<dbReference type="AlphaFoldDB" id="A0A7J6Q8K1"/>